<dbReference type="AlphaFoldDB" id="E8QXV1"/>
<gene>
    <name evidence="9" type="ordered locus">Isop_0335</name>
</gene>
<evidence type="ECO:0000256" key="4">
    <source>
        <dbReference type="ARBA" id="ARBA00022833"/>
    </source>
</evidence>
<keyword evidence="6" id="KW-1133">Transmembrane helix</keyword>
<evidence type="ECO:0000256" key="6">
    <source>
        <dbReference type="SAM" id="Phobius"/>
    </source>
</evidence>
<dbReference type="EMBL" id="CP002353">
    <property type="protein sequence ID" value="ADV60930.1"/>
    <property type="molecule type" value="Genomic_DNA"/>
</dbReference>
<comment type="similarity">
    <text evidence="1">Belongs to the peptidase M16 family.</text>
</comment>
<keyword evidence="6" id="KW-0472">Membrane</keyword>
<keyword evidence="6" id="KW-0812">Transmembrane</keyword>
<protein>
    <submittedName>
        <fullName evidence="9">Peptidase M16 domain protein</fullName>
    </submittedName>
</protein>
<evidence type="ECO:0000313" key="9">
    <source>
        <dbReference type="EMBL" id="ADV60930.1"/>
    </source>
</evidence>
<dbReference type="Pfam" id="PF00675">
    <property type="entry name" value="Peptidase_M16"/>
    <property type="match status" value="1"/>
</dbReference>
<evidence type="ECO:0000256" key="1">
    <source>
        <dbReference type="ARBA" id="ARBA00007261"/>
    </source>
</evidence>
<keyword evidence="5" id="KW-0482">Metalloprotease</keyword>
<organism evidence="9 10">
    <name type="scientific">Isosphaera pallida (strain ATCC 43644 / DSM 9630 / IS1B)</name>
    <dbReference type="NCBI Taxonomy" id="575540"/>
    <lineage>
        <taxon>Bacteria</taxon>
        <taxon>Pseudomonadati</taxon>
        <taxon>Planctomycetota</taxon>
        <taxon>Planctomycetia</taxon>
        <taxon>Isosphaerales</taxon>
        <taxon>Isosphaeraceae</taxon>
        <taxon>Isosphaera</taxon>
    </lineage>
</organism>
<feature type="transmembrane region" description="Helical" evidence="6">
    <location>
        <begin position="793"/>
        <end position="819"/>
    </location>
</feature>
<dbReference type="PANTHER" id="PTHR43690">
    <property type="entry name" value="NARDILYSIN"/>
    <property type="match status" value="1"/>
</dbReference>
<proteinExistence type="inferred from homology"/>
<evidence type="ECO:0000259" key="7">
    <source>
        <dbReference type="Pfam" id="PF00675"/>
    </source>
</evidence>
<dbReference type="InterPro" id="IPR011765">
    <property type="entry name" value="Pept_M16_N"/>
</dbReference>
<dbReference type="InterPro" id="IPR011249">
    <property type="entry name" value="Metalloenz_LuxS/M16"/>
</dbReference>
<keyword evidence="2" id="KW-0645">Protease</keyword>
<dbReference type="KEGG" id="ipa:Isop_0335"/>
<dbReference type="eggNOG" id="COG0612">
    <property type="taxonomic scope" value="Bacteria"/>
</dbReference>
<name>E8QXV1_ISOPI</name>
<keyword evidence="4" id="KW-0862">Zinc</keyword>
<dbReference type="Gene3D" id="3.30.830.10">
    <property type="entry name" value="Metalloenzyme, LuxS/M16 peptidase-like"/>
    <property type="match status" value="4"/>
</dbReference>
<dbReference type="HOGENOM" id="CLU_007487_1_0_0"/>
<dbReference type="InterPro" id="IPR007863">
    <property type="entry name" value="Peptidase_M16_C"/>
</dbReference>
<dbReference type="RefSeq" id="WP_013563219.1">
    <property type="nucleotide sequence ID" value="NC_014962.1"/>
</dbReference>
<keyword evidence="10" id="KW-1185">Reference proteome</keyword>
<evidence type="ECO:0000256" key="5">
    <source>
        <dbReference type="ARBA" id="ARBA00023049"/>
    </source>
</evidence>
<dbReference type="STRING" id="575540.Isop_0335"/>
<dbReference type="GO" id="GO:0046872">
    <property type="term" value="F:metal ion binding"/>
    <property type="evidence" value="ECO:0007669"/>
    <property type="project" value="InterPro"/>
</dbReference>
<feature type="domain" description="Peptidase M16 C-terminal" evidence="8">
    <location>
        <begin position="662"/>
        <end position="836"/>
    </location>
</feature>
<reference key="1">
    <citation type="submission" date="2010-11" db="EMBL/GenBank/DDBJ databases">
        <title>The complete sequence of chromosome of Isophaera pallida ATCC 43644.</title>
        <authorList>
            <consortium name="US DOE Joint Genome Institute (JGI-PGF)"/>
            <person name="Lucas S."/>
            <person name="Copeland A."/>
            <person name="Lapidus A."/>
            <person name="Bruce D."/>
            <person name="Goodwin L."/>
            <person name="Pitluck S."/>
            <person name="Kyrpides N."/>
            <person name="Mavromatis K."/>
            <person name="Pagani I."/>
            <person name="Ivanova N."/>
            <person name="Saunders E."/>
            <person name="Brettin T."/>
            <person name="Detter J.C."/>
            <person name="Han C."/>
            <person name="Tapia R."/>
            <person name="Land M."/>
            <person name="Hauser L."/>
            <person name="Markowitz V."/>
            <person name="Cheng J.-F."/>
            <person name="Hugenholtz P."/>
            <person name="Woyke T."/>
            <person name="Wu D."/>
            <person name="Eisen J.A."/>
        </authorList>
    </citation>
    <scope>NUCLEOTIDE SEQUENCE</scope>
    <source>
        <strain>ATCC 43644</strain>
    </source>
</reference>
<dbReference type="Proteomes" id="UP000008631">
    <property type="component" value="Chromosome"/>
</dbReference>
<dbReference type="Pfam" id="PF05193">
    <property type="entry name" value="Peptidase_M16_C"/>
    <property type="match status" value="2"/>
</dbReference>
<reference evidence="9 10" key="2">
    <citation type="journal article" date="2011" name="Stand. Genomic Sci.">
        <title>Complete genome sequence of Isosphaera pallida type strain (IS1B).</title>
        <authorList>
            <consortium name="US DOE Joint Genome Institute (JGI-PGF)"/>
            <person name="Goker M."/>
            <person name="Cleland D."/>
            <person name="Saunders E."/>
            <person name="Lapidus A."/>
            <person name="Nolan M."/>
            <person name="Lucas S."/>
            <person name="Hammon N."/>
            <person name="Deshpande S."/>
            <person name="Cheng J.F."/>
            <person name="Tapia R."/>
            <person name="Han C."/>
            <person name="Goodwin L."/>
            <person name="Pitluck S."/>
            <person name="Liolios K."/>
            <person name="Pagani I."/>
            <person name="Ivanova N."/>
            <person name="Mavromatis K."/>
            <person name="Pati A."/>
            <person name="Chen A."/>
            <person name="Palaniappan K."/>
            <person name="Land M."/>
            <person name="Hauser L."/>
            <person name="Chang Y.J."/>
            <person name="Jeffries C.D."/>
            <person name="Detter J.C."/>
            <person name="Beck B."/>
            <person name="Woyke T."/>
            <person name="Bristow J."/>
            <person name="Eisen J.A."/>
            <person name="Markowitz V."/>
            <person name="Hugenholtz P."/>
            <person name="Kyrpides N.C."/>
            <person name="Klenk H.P."/>
        </authorList>
    </citation>
    <scope>NUCLEOTIDE SEQUENCE [LARGE SCALE GENOMIC DNA]</scope>
    <source>
        <strain evidence="10">ATCC 43644 / DSM 9630 / IS1B</strain>
    </source>
</reference>
<sequence>MSSSPLYSPRTERLANGLTVITQHDPWAAVAAVQLWFHVGSKNDPPGREGFAHMLEHIMFNGSDRIGYADHLKEVFKAGGLDCNAYTTYDQTVYHALIPPEQLDLVLWLEAERLAFLKVDQKALDHERRRIEVERTITGSDPLTRQCLKYHSLQFETHPYRNAPIGQFAHLRSTAVAELREFWEDYYVPNNATLVVVGPLTHEEVMTTARKNLEWIPARGVPPQSSVVEPLPTKPRKHTFTDNEVPLPLVLLSWPTVPSGHTDEPALRLLARVIDKAIRETLNKPRQFLGIKLNDIPQAIFTKCDAFFLEEAGCFQILAMRPHFQFSADQLINCIQKIVDRVRQAPADADHFTKAHDLLRWDLAIDSCNPHGRALMLGWCGVIQGNPESSNHLWHAIQTLTAADVHQCAQTYLIPQRRLVASYRQSFWGKWFRKSDDKDQPVIAPMEDVPAAPERPGAVRPENHPEKPPLAPIFAAPRVTTQVERHVLSNGLTVQLLPEPGYPTIRARLTQMVDPRNGFPRGTIGFPRGTIDRVQEILLDQSGWAFNSKRQQRNDPLPPIESQIIKKHDCDYGMIAIDTLADHLDAAIDCLANLINRAEREGFQKTAVQDARARAGVQRATNPGDVEGNATVRLLERTLLGPRHPYTPDPRAKDDAQAHDRLNPQELQTWWQRHGRPGSASLTISGGFNPTATLERVQTQFRFWRGCDSKNVNLFANPSLVEPTSTRILLRQGPKNGAAWVAVGRPGLPVDHPDVPKSLAINEYLIHIPNDRLTHTLRYQRDISMGGGGGFRFWRGAGLFMLFTICPAAAAADAVLALFDEIRRLRVEPPNEEEWTWTRARLVSNLLSNIAGPHERGDGIALAQARGLRSDFLEQHMSCLSSMTPEDCVQVARTHLNPNALVVVVTAPPDKTIRKALGRLAPVENA</sequence>
<dbReference type="InterPro" id="IPR050626">
    <property type="entry name" value="Peptidase_M16"/>
</dbReference>
<evidence type="ECO:0000259" key="8">
    <source>
        <dbReference type="Pfam" id="PF05193"/>
    </source>
</evidence>
<feature type="domain" description="Peptidase M16 N-terminal" evidence="7">
    <location>
        <begin position="20"/>
        <end position="137"/>
    </location>
</feature>
<dbReference type="GO" id="GO:0006508">
    <property type="term" value="P:proteolysis"/>
    <property type="evidence" value="ECO:0007669"/>
    <property type="project" value="UniProtKB-KW"/>
</dbReference>
<dbReference type="GO" id="GO:0008237">
    <property type="term" value="F:metallopeptidase activity"/>
    <property type="evidence" value="ECO:0007669"/>
    <property type="project" value="UniProtKB-KW"/>
</dbReference>
<dbReference type="SUPFAM" id="SSF63411">
    <property type="entry name" value="LuxS/MPP-like metallohydrolase"/>
    <property type="match status" value="4"/>
</dbReference>
<keyword evidence="3" id="KW-0378">Hydrolase</keyword>
<evidence type="ECO:0000256" key="2">
    <source>
        <dbReference type="ARBA" id="ARBA00022670"/>
    </source>
</evidence>
<evidence type="ECO:0000313" key="10">
    <source>
        <dbReference type="Proteomes" id="UP000008631"/>
    </source>
</evidence>
<dbReference type="OrthoDB" id="9811314at2"/>
<accession>E8QXV1</accession>
<feature type="domain" description="Peptidase M16 C-terminal" evidence="8">
    <location>
        <begin position="177"/>
        <end position="355"/>
    </location>
</feature>
<dbReference type="PANTHER" id="PTHR43690:SF17">
    <property type="entry name" value="PROTEIN YHJJ"/>
    <property type="match status" value="1"/>
</dbReference>
<dbReference type="InParanoid" id="E8QXV1"/>
<evidence type="ECO:0000256" key="3">
    <source>
        <dbReference type="ARBA" id="ARBA00022801"/>
    </source>
</evidence>